<evidence type="ECO:0000313" key="1">
    <source>
        <dbReference type="EMBL" id="PAL20877.1"/>
    </source>
</evidence>
<name>A0A270B783_9PROT</name>
<organism evidence="1 2">
    <name type="scientific">Acetobacter syzygii</name>
    <dbReference type="NCBI Taxonomy" id="146476"/>
    <lineage>
        <taxon>Bacteria</taxon>
        <taxon>Pseudomonadati</taxon>
        <taxon>Pseudomonadota</taxon>
        <taxon>Alphaproteobacteria</taxon>
        <taxon>Acetobacterales</taxon>
        <taxon>Acetobacteraceae</taxon>
        <taxon>Acetobacter</taxon>
    </lineage>
</organism>
<dbReference type="RefSeq" id="WP_095351892.1">
    <property type="nucleotide sequence ID" value="NZ_JABUNT010000017.1"/>
</dbReference>
<dbReference type="AlphaFoldDB" id="A0A270B783"/>
<accession>A0A270B783</accession>
<dbReference type="PROSITE" id="PS51257">
    <property type="entry name" value="PROKAR_LIPOPROTEIN"/>
    <property type="match status" value="1"/>
</dbReference>
<evidence type="ECO:0000313" key="2">
    <source>
        <dbReference type="Proteomes" id="UP000216033"/>
    </source>
</evidence>
<dbReference type="Proteomes" id="UP000216033">
    <property type="component" value="Unassembled WGS sequence"/>
</dbReference>
<keyword evidence="2" id="KW-1185">Reference proteome</keyword>
<comment type="caution">
    <text evidence="1">The sequence shown here is derived from an EMBL/GenBank/DDBJ whole genome shotgun (WGS) entry which is preliminary data.</text>
</comment>
<proteinExistence type="predicted"/>
<gene>
    <name evidence="1" type="ORF">B9K05_12325</name>
</gene>
<protein>
    <submittedName>
        <fullName evidence="1">Uncharacterized protein</fullName>
    </submittedName>
</protein>
<dbReference type="OrthoDB" id="5402098at2"/>
<reference evidence="1 2" key="1">
    <citation type="submission" date="2017-04" db="EMBL/GenBank/DDBJ databases">
        <title>Kefir bacterial isolates.</title>
        <authorList>
            <person name="Kim Y."/>
            <person name="Blasche S."/>
            <person name="Patil K.R."/>
        </authorList>
    </citation>
    <scope>NUCLEOTIDE SEQUENCE [LARGE SCALE GENOMIC DNA]</scope>
    <source>
        <strain evidence="1 2">KR-2</strain>
    </source>
</reference>
<dbReference type="EMBL" id="NDFP01000017">
    <property type="protein sequence ID" value="PAL20877.1"/>
    <property type="molecule type" value="Genomic_DNA"/>
</dbReference>
<sequence>MRKIVRMPTLAAGLSIIALTSLTGCTERPYSSPQEQAQNACQAFGPKTLSGGLIGGLGGAAGGAGIGALAGGGKGAAIGAGVGAFAGLLGGMIVGNQLDKQDCYQAQLALQQIRYKSVGQEVSWTNPETGSYGSYTPLTSETSMPNGQLCRKVRQDTTLKDHQATSQVELTCRDANGDYTKVQSLVPAQ</sequence>